<reference evidence="1 2" key="1">
    <citation type="submission" date="2018-10" db="EMBL/GenBank/DDBJ databases">
        <authorList>
            <person name="Chen X."/>
        </authorList>
    </citation>
    <scope>NUCLEOTIDE SEQUENCE [LARGE SCALE GENOMIC DNA]</scope>
    <source>
        <strain evidence="1 2">YIM 102668</strain>
    </source>
</reference>
<comment type="caution">
    <text evidence="1">The sequence shown here is derived from an EMBL/GenBank/DDBJ whole genome shotgun (WGS) entry which is preliminary data.</text>
</comment>
<keyword evidence="2" id="KW-1185">Reference proteome</keyword>
<name>A0A3L9LZR3_9FLAO</name>
<dbReference type="AlphaFoldDB" id="A0A3L9LZR3"/>
<organism evidence="1 2">
    <name type="scientific">Faecalibacter macacae</name>
    <dbReference type="NCBI Taxonomy" id="1859289"/>
    <lineage>
        <taxon>Bacteria</taxon>
        <taxon>Pseudomonadati</taxon>
        <taxon>Bacteroidota</taxon>
        <taxon>Flavobacteriia</taxon>
        <taxon>Flavobacteriales</taxon>
        <taxon>Weeksellaceae</taxon>
        <taxon>Faecalibacter</taxon>
    </lineage>
</organism>
<evidence type="ECO:0000313" key="2">
    <source>
        <dbReference type="Proteomes" id="UP000275348"/>
    </source>
</evidence>
<protein>
    <submittedName>
        <fullName evidence="1">Uncharacterized protein</fullName>
    </submittedName>
</protein>
<evidence type="ECO:0000313" key="1">
    <source>
        <dbReference type="EMBL" id="RLZ06397.1"/>
    </source>
</evidence>
<dbReference type="Proteomes" id="UP000275348">
    <property type="component" value="Unassembled WGS sequence"/>
</dbReference>
<gene>
    <name evidence="1" type="ORF">EAH69_13690</name>
</gene>
<accession>A0A3L9LZR3</accession>
<dbReference type="EMBL" id="RDOJ01000032">
    <property type="protein sequence ID" value="RLZ06397.1"/>
    <property type="molecule type" value="Genomic_DNA"/>
</dbReference>
<proteinExistence type="predicted"/>
<sequence>MFGVEQEVKELFKEALSYDKSLLIRAYEEPIYKRFLFWKYKTNEVEIKYFLYHETFDNNGKSFNEAQQMSCASGNKEKVMAYLYGFINGFTHCKRSEKYIT</sequence>